<evidence type="ECO:0000256" key="6">
    <source>
        <dbReference type="ARBA" id="ARBA00023012"/>
    </source>
</evidence>
<evidence type="ECO:0000256" key="3">
    <source>
        <dbReference type="ARBA" id="ARBA00022741"/>
    </source>
</evidence>
<feature type="transmembrane region" description="Helical" evidence="7">
    <location>
        <begin position="20"/>
        <end position="41"/>
    </location>
</feature>
<dbReference type="EMBL" id="WNZX01000006">
    <property type="protein sequence ID" value="MUG70862.1"/>
    <property type="molecule type" value="Genomic_DNA"/>
</dbReference>
<keyword evidence="7" id="KW-0812">Transmembrane</keyword>
<keyword evidence="2" id="KW-0808">Transferase</keyword>
<dbReference type="PROSITE" id="PS50109">
    <property type="entry name" value="HIS_KIN"/>
    <property type="match status" value="1"/>
</dbReference>
<dbReference type="InterPro" id="IPR032834">
    <property type="entry name" value="NatK-like_C"/>
</dbReference>
<protein>
    <submittedName>
        <fullName evidence="9">GHKL domain-containing protein</fullName>
    </submittedName>
</protein>
<evidence type="ECO:0000256" key="5">
    <source>
        <dbReference type="ARBA" id="ARBA00022840"/>
    </source>
</evidence>
<dbReference type="InterPro" id="IPR003594">
    <property type="entry name" value="HATPase_dom"/>
</dbReference>
<name>A0A7X2Z9R2_9BACL</name>
<evidence type="ECO:0000256" key="1">
    <source>
        <dbReference type="ARBA" id="ARBA00022553"/>
    </source>
</evidence>
<evidence type="ECO:0000259" key="8">
    <source>
        <dbReference type="PROSITE" id="PS50109"/>
    </source>
</evidence>
<keyword evidence="6" id="KW-0902">Two-component regulatory system</keyword>
<dbReference type="SMART" id="SM00387">
    <property type="entry name" value="HATPase_c"/>
    <property type="match status" value="1"/>
</dbReference>
<evidence type="ECO:0000313" key="10">
    <source>
        <dbReference type="Proteomes" id="UP000450917"/>
    </source>
</evidence>
<evidence type="ECO:0000313" key="9">
    <source>
        <dbReference type="EMBL" id="MUG70862.1"/>
    </source>
</evidence>
<evidence type="ECO:0000256" key="2">
    <source>
        <dbReference type="ARBA" id="ARBA00022679"/>
    </source>
</evidence>
<dbReference type="PANTHER" id="PTHR40448">
    <property type="entry name" value="TWO-COMPONENT SENSOR HISTIDINE KINASE"/>
    <property type="match status" value="1"/>
</dbReference>
<dbReference type="PANTHER" id="PTHR40448:SF1">
    <property type="entry name" value="TWO-COMPONENT SENSOR HISTIDINE KINASE"/>
    <property type="match status" value="1"/>
</dbReference>
<dbReference type="Gene3D" id="3.30.565.10">
    <property type="entry name" value="Histidine kinase-like ATPase, C-terminal domain"/>
    <property type="match status" value="1"/>
</dbReference>
<dbReference type="Proteomes" id="UP000450917">
    <property type="component" value="Unassembled WGS sequence"/>
</dbReference>
<dbReference type="InterPro" id="IPR039506">
    <property type="entry name" value="SPOB_a"/>
</dbReference>
<feature type="domain" description="Histidine kinase" evidence="8">
    <location>
        <begin position="479"/>
        <end position="611"/>
    </location>
</feature>
<evidence type="ECO:0000256" key="4">
    <source>
        <dbReference type="ARBA" id="ARBA00022777"/>
    </source>
</evidence>
<dbReference type="GO" id="GO:0005524">
    <property type="term" value="F:ATP binding"/>
    <property type="evidence" value="ECO:0007669"/>
    <property type="project" value="UniProtKB-KW"/>
</dbReference>
<keyword evidence="10" id="KW-1185">Reference proteome</keyword>
<dbReference type="GO" id="GO:0000155">
    <property type="term" value="F:phosphorelay sensor kinase activity"/>
    <property type="evidence" value="ECO:0007669"/>
    <property type="project" value="InterPro"/>
</dbReference>
<keyword evidence="4" id="KW-0418">Kinase</keyword>
<dbReference type="SUPFAM" id="SSF55890">
    <property type="entry name" value="Sporulation response regulatory protein Spo0B"/>
    <property type="match status" value="1"/>
</dbReference>
<keyword evidence="3" id="KW-0547">Nucleotide-binding</keyword>
<dbReference type="GO" id="GO:0042802">
    <property type="term" value="F:identical protein binding"/>
    <property type="evidence" value="ECO:0007669"/>
    <property type="project" value="TreeGrafter"/>
</dbReference>
<dbReference type="InterPro" id="IPR036890">
    <property type="entry name" value="HATPase_C_sf"/>
</dbReference>
<dbReference type="Gene3D" id="1.10.287.130">
    <property type="match status" value="1"/>
</dbReference>
<dbReference type="InterPro" id="IPR016120">
    <property type="entry name" value="Sig_transdc_His_kin_SpoOB"/>
</dbReference>
<keyword evidence="5" id="KW-0067">ATP-binding</keyword>
<dbReference type="SUPFAM" id="SSF55874">
    <property type="entry name" value="ATPase domain of HSP90 chaperone/DNA topoisomerase II/histidine kinase"/>
    <property type="match status" value="1"/>
</dbReference>
<feature type="transmembrane region" description="Helical" evidence="7">
    <location>
        <begin position="369"/>
        <end position="391"/>
    </location>
</feature>
<organism evidence="9 10">
    <name type="scientific">Paenibacillus validus</name>
    <dbReference type="NCBI Taxonomy" id="44253"/>
    <lineage>
        <taxon>Bacteria</taxon>
        <taxon>Bacillati</taxon>
        <taxon>Bacillota</taxon>
        <taxon>Bacilli</taxon>
        <taxon>Bacillales</taxon>
        <taxon>Paenibacillaceae</taxon>
        <taxon>Paenibacillus</taxon>
    </lineage>
</organism>
<keyword evidence="1" id="KW-0597">Phosphoprotein</keyword>
<keyword evidence="7" id="KW-1133">Transmembrane helix</keyword>
<dbReference type="AlphaFoldDB" id="A0A7X2Z9R2"/>
<evidence type="ECO:0000256" key="7">
    <source>
        <dbReference type="SAM" id="Phobius"/>
    </source>
</evidence>
<comment type="caution">
    <text evidence="9">The sequence shown here is derived from an EMBL/GenBank/DDBJ whole genome shotgun (WGS) entry which is preliminary data.</text>
</comment>
<proteinExistence type="predicted"/>
<gene>
    <name evidence="9" type="ORF">GNP93_09240</name>
</gene>
<dbReference type="Pfam" id="PF14689">
    <property type="entry name" value="SPOB_a"/>
    <property type="match status" value="1"/>
</dbReference>
<keyword evidence="7" id="KW-0472">Membrane</keyword>
<reference evidence="9 10" key="1">
    <citation type="submission" date="2019-11" db="EMBL/GenBank/DDBJ databases">
        <title>Draft genome sequences of five Paenibacillus species of dairy origin.</title>
        <authorList>
            <person name="Olajide A.M."/>
            <person name="Chen S."/>
            <person name="Lapointe G."/>
        </authorList>
    </citation>
    <scope>NUCLEOTIDE SEQUENCE [LARGE SCALE GENOMIC DNA]</scope>
    <source>
        <strain evidence="9 10">2CS3</strain>
    </source>
</reference>
<sequence>MEPDCQTPEGVLILSQRVRLLSICIAVCLIIAANSVIFFVLTGNSLESNHNREIESIAHQIQSSVEQSRIGSKLYEDMIGEKLRLASIAAQQALPADVEEVTTDQLVALRDRLQLQGLTLLKRTPDNIVLYKSSNADEVGLSTKGWGNWYKAFQELFDNRDVTMDWGQKLPNYWSGPYEIASADIKRISKWGYYYDGTTNYMLDPYVDDTAWRRYQELTGTQAIIERTLQTYPFLLEVTGINPATFGHEKTFITEKGETLDPLVHRPVFFGSYEIKHTEKDARFIQTAIQTGATVSYQTTYNGKHIQKTFIPVQSQLLDEATPIPDPDLLYKQYAKKSAEVTKNQYYVLNLVSDMDKLDAQLSSQFKTLMIIFAGLTLLSIAILFVIIRLVSNSRDKAVKETSETYAEEVNRMFLNIRGQRHDFLNHVNVIHSFVELEKYEELHQYTKTLVEDIGGLNDLIRIGQPEIAAIIQAKMVTAMNKKIQLIHNIASMERIMTGAKSMDLVRIIGNLIDNAYDEVMELDAELRQVECRGWLEGKHFHFTVINPMRNALTEEEQASLFRAGFTTKTGQNHAGLGLAITQNLIHKHRGTISVDARDKQIEFHVSIPIG</sequence>
<dbReference type="Pfam" id="PF14501">
    <property type="entry name" value="HATPase_c_5"/>
    <property type="match status" value="1"/>
</dbReference>
<accession>A0A7X2Z9R2</accession>
<dbReference type="InterPro" id="IPR005467">
    <property type="entry name" value="His_kinase_dom"/>
</dbReference>